<organism evidence="1 2">
    <name type="scientific">Plasmodium falciparum FCH/4</name>
    <dbReference type="NCBI Taxonomy" id="1036724"/>
    <lineage>
        <taxon>Eukaryota</taxon>
        <taxon>Sar</taxon>
        <taxon>Alveolata</taxon>
        <taxon>Apicomplexa</taxon>
        <taxon>Aconoidasida</taxon>
        <taxon>Haemosporida</taxon>
        <taxon>Plasmodiidae</taxon>
        <taxon>Plasmodium</taxon>
        <taxon>Plasmodium (Laverania)</taxon>
    </lineage>
</organism>
<evidence type="ECO:0000313" key="1">
    <source>
        <dbReference type="EMBL" id="ETW29375.1"/>
    </source>
</evidence>
<name>A0A024VMD6_PLAFA</name>
<dbReference type="EMBL" id="KI927970">
    <property type="protein sequence ID" value="ETW29375.1"/>
    <property type="molecule type" value="Genomic_DNA"/>
</dbReference>
<dbReference type="AlphaFoldDB" id="A0A024VMD6"/>
<proteinExistence type="predicted"/>
<reference evidence="1 2" key="1">
    <citation type="submission" date="2013-02" db="EMBL/GenBank/DDBJ databases">
        <title>The Genome Annotation of Plasmodium falciparum FCH/4.</title>
        <authorList>
            <consortium name="The Broad Institute Genome Sequencing Platform"/>
            <consortium name="The Broad Institute Genome Sequencing Center for Infectious Disease"/>
            <person name="Neafsey D."/>
            <person name="Hoffman S."/>
            <person name="Volkman S."/>
            <person name="Rosenthal P."/>
            <person name="Walker B."/>
            <person name="Young S.K."/>
            <person name="Zeng Q."/>
            <person name="Gargeya S."/>
            <person name="Fitzgerald M."/>
            <person name="Haas B."/>
            <person name="Abouelleil A."/>
            <person name="Allen A.W."/>
            <person name="Alvarado L."/>
            <person name="Arachchi H.M."/>
            <person name="Berlin A.M."/>
            <person name="Chapman S.B."/>
            <person name="Gainer-Dewar J."/>
            <person name="Goldberg J."/>
            <person name="Griggs A."/>
            <person name="Gujja S."/>
            <person name="Hansen M."/>
            <person name="Howarth C."/>
            <person name="Imamovic A."/>
            <person name="Ireland A."/>
            <person name="Larimer J."/>
            <person name="McCowan C."/>
            <person name="Murphy C."/>
            <person name="Pearson M."/>
            <person name="Poon T.W."/>
            <person name="Priest M."/>
            <person name="Roberts A."/>
            <person name="Saif S."/>
            <person name="Shea T."/>
            <person name="Sisk P."/>
            <person name="Sykes S."/>
            <person name="Wortman J."/>
            <person name="Nusbaum C."/>
            <person name="Birren B."/>
        </authorList>
    </citation>
    <scope>NUCLEOTIDE SEQUENCE [LARGE SCALE GENOMIC DNA]</scope>
    <source>
        <strain evidence="1 2">FCH/4</strain>
    </source>
</reference>
<accession>A0A024VMD6</accession>
<reference evidence="1 2" key="2">
    <citation type="submission" date="2013-02" db="EMBL/GenBank/DDBJ databases">
        <title>The Genome Sequence of Plasmodium falciparum FCH/4.</title>
        <authorList>
            <consortium name="The Broad Institute Genome Sequencing Platform"/>
            <consortium name="The Broad Institute Genome Sequencing Center for Infectious Disease"/>
            <person name="Neafsey D."/>
            <person name="Cheeseman I."/>
            <person name="Volkman S."/>
            <person name="Adams J."/>
            <person name="Walker B."/>
            <person name="Young S.K."/>
            <person name="Zeng Q."/>
            <person name="Gargeya S."/>
            <person name="Fitzgerald M."/>
            <person name="Haas B."/>
            <person name="Abouelleil A."/>
            <person name="Alvarado L."/>
            <person name="Arachchi H.M."/>
            <person name="Berlin A.M."/>
            <person name="Chapman S.B."/>
            <person name="Dewar J."/>
            <person name="Goldberg J."/>
            <person name="Griggs A."/>
            <person name="Gujja S."/>
            <person name="Hansen M."/>
            <person name="Howarth C."/>
            <person name="Imamovic A."/>
            <person name="Larimer J."/>
            <person name="McCowan C."/>
            <person name="Murphy C."/>
            <person name="Neiman D."/>
            <person name="Pearson M."/>
            <person name="Priest M."/>
            <person name="Roberts A."/>
            <person name="Saif S."/>
            <person name="Shea T."/>
            <person name="Sisk P."/>
            <person name="Sykes S."/>
            <person name="Wortman J."/>
            <person name="Nusbaum C."/>
            <person name="Birren B."/>
        </authorList>
    </citation>
    <scope>NUCLEOTIDE SEQUENCE [LARGE SCALE GENOMIC DNA]</scope>
    <source>
        <strain evidence="1 2">FCH/4</strain>
    </source>
</reference>
<sequence length="428" mass="51615">MENYSVYSCNYQMKDENGNSVPQSNTQNELHGMNNTSNMNNQNIIPQNNHYYGNDVNYPKPNYSNNNYNYMAYHKMSCLNYVYPYNPYRNKNYPYGNLPNIYYPDGYYANYCYPNYYYPIYYYPNYYYPNNYYAYNNFPHNNFRHNNIPHNNFRHNYIPYNNFLPNNFPHNNIPHNNFPPNNFPHNNYANNNTYYTLGYHETYSERKYIDNNVPNLPRNYSYDNMNRTWNCNNISSMNNMIISTNRESNYMVYTEDTINTTHNMNNYVNNYRSCEINADKNNGSNEQCISDVRETEYGQNKDVHVFEESVRDYTNNYIKERKKYIFLYNNNENNYKEILNEYESNMGNMDNMRNMDNMNNMDNMSNMNSVDSRRENVRITNDVIEIVSELEDNTESIINIDDNSENIYDSDHYTENVYNSDNNSENKI</sequence>
<dbReference type="Proteomes" id="UP000030656">
    <property type="component" value="Unassembled WGS sequence"/>
</dbReference>
<protein>
    <submittedName>
        <fullName evidence="1">Uncharacterized protein</fullName>
    </submittedName>
</protein>
<gene>
    <name evidence="1" type="ORF">PFFCH_03197</name>
</gene>
<evidence type="ECO:0000313" key="2">
    <source>
        <dbReference type="Proteomes" id="UP000030656"/>
    </source>
</evidence>